<name>A0ABP1RWA4_9HEXA</name>
<dbReference type="Proteomes" id="UP001642540">
    <property type="component" value="Unassembled WGS sequence"/>
</dbReference>
<protein>
    <submittedName>
        <fullName evidence="2">Uncharacterized protein</fullName>
    </submittedName>
</protein>
<organism evidence="2 3">
    <name type="scientific">Orchesella dallaii</name>
    <dbReference type="NCBI Taxonomy" id="48710"/>
    <lineage>
        <taxon>Eukaryota</taxon>
        <taxon>Metazoa</taxon>
        <taxon>Ecdysozoa</taxon>
        <taxon>Arthropoda</taxon>
        <taxon>Hexapoda</taxon>
        <taxon>Collembola</taxon>
        <taxon>Entomobryomorpha</taxon>
        <taxon>Entomobryoidea</taxon>
        <taxon>Orchesellidae</taxon>
        <taxon>Orchesellinae</taxon>
        <taxon>Orchesella</taxon>
    </lineage>
</organism>
<evidence type="ECO:0000313" key="2">
    <source>
        <dbReference type="EMBL" id="CAL8136990.1"/>
    </source>
</evidence>
<sequence>MSENVVEAGKLDGTTPTSDKRCYSHFNNEPSEDSPAPSQPPPPHLDNELHRVPNHYIMKFSDKFNLKKFNVSYAESFLVSKLEENLNSDVFSEILQEIQDAVDADAGSAGSWGNISLH</sequence>
<accession>A0ABP1RWA4</accession>
<evidence type="ECO:0000256" key="1">
    <source>
        <dbReference type="SAM" id="MobiDB-lite"/>
    </source>
</evidence>
<feature type="region of interest" description="Disordered" evidence="1">
    <location>
        <begin position="1"/>
        <end position="50"/>
    </location>
</feature>
<dbReference type="EMBL" id="CAXLJM020000113">
    <property type="protein sequence ID" value="CAL8136990.1"/>
    <property type="molecule type" value="Genomic_DNA"/>
</dbReference>
<proteinExistence type="predicted"/>
<reference evidence="2 3" key="1">
    <citation type="submission" date="2024-08" db="EMBL/GenBank/DDBJ databases">
        <authorList>
            <person name="Cucini C."/>
            <person name="Frati F."/>
        </authorList>
    </citation>
    <scope>NUCLEOTIDE SEQUENCE [LARGE SCALE GENOMIC DNA]</scope>
</reference>
<gene>
    <name evidence="2" type="ORF">ODALV1_LOCUS26713</name>
</gene>
<keyword evidence="3" id="KW-1185">Reference proteome</keyword>
<evidence type="ECO:0000313" key="3">
    <source>
        <dbReference type="Proteomes" id="UP001642540"/>
    </source>
</evidence>
<comment type="caution">
    <text evidence="2">The sequence shown here is derived from an EMBL/GenBank/DDBJ whole genome shotgun (WGS) entry which is preliminary data.</text>
</comment>